<dbReference type="InterPro" id="IPR007811">
    <property type="entry name" value="RPC4"/>
</dbReference>
<feature type="compositionally biased region" description="Acidic residues" evidence="1">
    <location>
        <begin position="165"/>
        <end position="174"/>
    </location>
</feature>
<dbReference type="PANTHER" id="PTHR13408">
    <property type="entry name" value="DNA-DIRECTED RNA POLYMERASE III"/>
    <property type="match status" value="1"/>
</dbReference>
<keyword evidence="3" id="KW-1185">Reference proteome</keyword>
<feature type="compositionally biased region" description="Polar residues" evidence="1">
    <location>
        <begin position="125"/>
        <end position="134"/>
    </location>
</feature>
<feature type="compositionally biased region" description="Basic residues" evidence="1">
    <location>
        <begin position="1"/>
        <end position="22"/>
    </location>
</feature>
<dbReference type="GO" id="GO:0005666">
    <property type="term" value="C:RNA polymerase III complex"/>
    <property type="evidence" value="ECO:0007669"/>
    <property type="project" value="InterPro"/>
</dbReference>
<feature type="region of interest" description="Disordered" evidence="1">
    <location>
        <begin position="216"/>
        <end position="240"/>
    </location>
</feature>
<dbReference type="AlphaFoldDB" id="A0AAV5JSI1"/>
<proteinExistence type="predicted"/>
<feature type="region of interest" description="Disordered" evidence="1">
    <location>
        <begin position="1"/>
        <end position="36"/>
    </location>
</feature>
<dbReference type="GO" id="GO:0042797">
    <property type="term" value="P:tRNA transcription by RNA polymerase III"/>
    <property type="evidence" value="ECO:0007669"/>
    <property type="project" value="TreeGrafter"/>
</dbReference>
<feature type="compositionally biased region" description="Basic and acidic residues" evidence="1">
    <location>
        <begin position="135"/>
        <end position="149"/>
    </location>
</feature>
<dbReference type="Pfam" id="PF05132">
    <property type="entry name" value="RNA_pol_Rpc4"/>
    <property type="match status" value="1"/>
</dbReference>
<accession>A0AAV5JSI1</accession>
<sequence length="339" mass="37582">MDPNPRKHRFKPKVPQRNRKPSVAKPEDGDGDAEVADTDKLIERFNDIQRLQRPKVEKKASAQVAFGPGAASSSTSIRKFGSQRARDAKDTDAVMNIPAAYNEKLVSTSSFHSPMKEDGCEEFSTDSINTSAPSTKKEYREPWDHDSDYHPITLPLRKPNSGDPELLDEAEFGEEATKAEYDENTIIAAEELGLLDSQEPKLLFLQLPKKLPFDKLSESRKGKEKVDSSALPERSEAVKKRSDLEELPAGYIGKMLVHKSGKIKMKLGEIPYDVFPGPPTVFAQNVAAINTEEKQFCIIGSLDKRAVITPDIDSILNSVNDSELPQKKQSSGSSKNKQS</sequence>
<dbReference type="EMBL" id="BPVZ01000048">
    <property type="protein sequence ID" value="GKV17554.1"/>
    <property type="molecule type" value="Genomic_DNA"/>
</dbReference>
<protein>
    <recommendedName>
        <fullName evidence="4">DNA-directed RNA polymerase III subunit RPC4</fullName>
    </recommendedName>
</protein>
<comment type="caution">
    <text evidence="2">The sequence shown here is derived from an EMBL/GenBank/DDBJ whole genome shotgun (WGS) entry which is preliminary data.</text>
</comment>
<reference evidence="2 3" key="1">
    <citation type="journal article" date="2021" name="Commun. Biol.">
        <title>The genome of Shorea leprosula (Dipterocarpaceae) highlights the ecological relevance of drought in aseasonal tropical rainforests.</title>
        <authorList>
            <person name="Ng K.K.S."/>
            <person name="Kobayashi M.J."/>
            <person name="Fawcett J.A."/>
            <person name="Hatakeyama M."/>
            <person name="Paape T."/>
            <person name="Ng C.H."/>
            <person name="Ang C.C."/>
            <person name="Tnah L.H."/>
            <person name="Lee C.T."/>
            <person name="Nishiyama T."/>
            <person name="Sese J."/>
            <person name="O'Brien M.J."/>
            <person name="Copetti D."/>
            <person name="Mohd Noor M.I."/>
            <person name="Ong R.C."/>
            <person name="Putra M."/>
            <person name="Sireger I.Z."/>
            <person name="Indrioko S."/>
            <person name="Kosugi Y."/>
            <person name="Izuno A."/>
            <person name="Isagi Y."/>
            <person name="Lee S.L."/>
            <person name="Shimizu K.K."/>
        </authorList>
    </citation>
    <scope>NUCLEOTIDE SEQUENCE [LARGE SCALE GENOMIC DNA]</scope>
    <source>
        <strain evidence="2">214</strain>
    </source>
</reference>
<evidence type="ECO:0000256" key="1">
    <source>
        <dbReference type="SAM" id="MobiDB-lite"/>
    </source>
</evidence>
<feature type="region of interest" description="Disordered" evidence="1">
    <location>
        <begin position="107"/>
        <end position="178"/>
    </location>
</feature>
<organism evidence="2 3">
    <name type="scientific">Rubroshorea leprosula</name>
    <dbReference type="NCBI Taxonomy" id="152421"/>
    <lineage>
        <taxon>Eukaryota</taxon>
        <taxon>Viridiplantae</taxon>
        <taxon>Streptophyta</taxon>
        <taxon>Embryophyta</taxon>
        <taxon>Tracheophyta</taxon>
        <taxon>Spermatophyta</taxon>
        <taxon>Magnoliopsida</taxon>
        <taxon>eudicotyledons</taxon>
        <taxon>Gunneridae</taxon>
        <taxon>Pentapetalae</taxon>
        <taxon>rosids</taxon>
        <taxon>malvids</taxon>
        <taxon>Malvales</taxon>
        <taxon>Dipterocarpaceae</taxon>
        <taxon>Rubroshorea</taxon>
    </lineage>
</organism>
<name>A0AAV5JSI1_9ROSI</name>
<feature type="region of interest" description="Disordered" evidence="1">
    <location>
        <begin position="318"/>
        <end position="339"/>
    </location>
</feature>
<dbReference type="Proteomes" id="UP001054252">
    <property type="component" value="Unassembled WGS sequence"/>
</dbReference>
<evidence type="ECO:0000313" key="3">
    <source>
        <dbReference type="Proteomes" id="UP001054252"/>
    </source>
</evidence>
<evidence type="ECO:0000313" key="2">
    <source>
        <dbReference type="EMBL" id="GKV17554.1"/>
    </source>
</evidence>
<evidence type="ECO:0008006" key="4">
    <source>
        <dbReference type="Google" id="ProtNLM"/>
    </source>
</evidence>
<dbReference type="GO" id="GO:0003677">
    <property type="term" value="F:DNA binding"/>
    <property type="evidence" value="ECO:0007669"/>
    <property type="project" value="InterPro"/>
</dbReference>
<feature type="region of interest" description="Disordered" evidence="1">
    <location>
        <begin position="53"/>
        <end position="91"/>
    </location>
</feature>
<feature type="compositionally biased region" description="Low complexity" evidence="1">
    <location>
        <begin position="327"/>
        <end position="339"/>
    </location>
</feature>
<dbReference type="PANTHER" id="PTHR13408:SF6">
    <property type="entry name" value="DNA BINDING PROTEIN"/>
    <property type="match status" value="1"/>
</dbReference>
<gene>
    <name evidence="2" type="ORF">SLEP1_g28044</name>
</gene>